<dbReference type="InterPro" id="IPR000979">
    <property type="entry name" value="Phosphodiesterase_MJ0936/Vps29"/>
</dbReference>
<dbReference type="Gene3D" id="3.60.21.10">
    <property type="match status" value="2"/>
</dbReference>
<evidence type="ECO:0008006" key="3">
    <source>
        <dbReference type="Google" id="ProtNLM"/>
    </source>
</evidence>
<dbReference type="PANTHER" id="PTHR11124">
    <property type="entry name" value="VACUOLAR SORTING PROTEIN VPS29"/>
    <property type="match status" value="1"/>
</dbReference>
<accession>A0A4V3XC50</accession>
<proteinExistence type="predicted"/>
<dbReference type="AlphaFoldDB" id="A0A4V3XC50"/>
<protein>
    <recommendedName>
        <fullName evidence="3">Vacuolar protein sorting-associated protein 29</fullName>
    </recommendedName>
</protein>
<sequence length="138" mass="15340">MVLVLVIGDLHIPHRIHDLPGNVCDKETLDYLRSIAVITTRARSAPPREMDVDVLISAHTHMFQATEFDGKFFLNPGTATGAWTGAWMGTFTEYVSSSSPLFADISKSKLIYPIYLPAHTRTATRRPHSRSWTSKAVG</sequence>
<name>A0A4V3XC50_9AGAM</name>
<evidence type="ECO:0000313" key="1">
    <source>
        <dbReference type="EMBL" id="THH04493.1"/>
    </source>
</evidence>
<dbReference type="OrthoDB" id="10258130at2759"/>
<dbReference type="SUPFAM" id="SSF56300">
    <property type="entry name" value="Metallo-dependent phosphatases"/>
    <property type="match status" value="1"/>
</dbReference>
<reference evidence="1 2" key="1">
    <citation type="submission" date="2019-02" db="EMBL/GenBank/DDBJ databases">
        <title>Genome sequencing of the rare red list fungi Phellinidium pouzarii.</title>
        <authorList>
            <person name="Buettner E."/>
            <person name="Kellner H."/>
        </authorList>
    </citation>
    <scope>NUCLEOTIDE SEQUENCE [LARGE SCALE GENOMIC DNA]</scope>
    <source>
        <strain evidence="1 2">DSM 108285</strain>
    </source>
</reference>
<dbReference type="EMBL" id="SGPK01000338">
    <property type="protein sequence ID" value="THH04493.1"/>
    <property type="molecule type" value="Genomic_DNA"/>
</dbReference>
<organism evidence="1 2">
    <name type="scientific">Phellinidium pouzarii</name>
    <dbReference type="NCBI Taxonomy" id="167371"/>
    <lineage>
        <taxon>Eukaryota</taxon>
        <taxon>Fungi</taxon>
        <taxon>Dikarya</taxon>
        <taxon>Basidiomycota</taxon>
        <taxon>Agaricomycotina</taxon>
        <taxon>Agaricomycetes</taxon>
        <taxon>Hymenochaetales</taxon>
        <taxon>Hymenochaetaceae</taxon>
        <taxon>Phellinidium</taxon>
    </lineage>
</organism>
<dbReference type="InterPro" id="IPR029052">
    <property type="entry name" value="Metallo-depent_PP-like"/>
</dbReference>
<gene>
    <name evidence="1" type="ORF">EW145_g5479</name>
</gene>
<keyword evidence="2" id="KW-1185">Reference proteome</keyword>
<dbReference type="Proteomes" id="UP000308199">
    <property type="component" value="Unassembled WGS sequence"/>
</dbReference>
<comment type="caution">
    <text evidence="1">The sequence shown here is derived from an EMBL/GenBank/DDBJ whole genome shotgun (WGS) entry which is preliminary data.</text>
</comment>
<evidence type="ECO:0000313" key="2">
    <source>
        <dbReference type="Proteomes" id="UP000308199"/>
    </source>
</evidence>